<evidence type="ECO:0000313" key="13">
    <source>
        <dbReference type="Proteomes" id="UP000319817"/>
    </source>
</evidence>
<feature type="transmembrane region" description="Helical" evidence="10">
    <location>
        <begin position="6"/>
        <end position="27"/>
    </location>
</feature>
<evidence type="ECO:0000256" key="1">
    <source>
        <dbReference type="ARBA" id="ARBA00004141"/>
    </source>
</evidence>
<dbReference type="Proteomes" id="UP000319817">
    <property type="component" value="Chromosome"/>
</dbReference>
<keyword evidence="4 10" id="KW-0812">Transmembrane</keyword>
<evidence type="ECO:0000256" key="10">
    <source>
        <dbReference type="SAM" id="Phobius"/>
    </source>
</evidence>
<keyword evidence="7" id="KW-0406">Ion transport</keyword>
<evidence type="ECO:0000256" key="8">
    <source>
        <dbReference type="ARBA" id="ARBA00023136"/>
    </source>
</evidence>
<feature type="transmembrane region" description="Helical" evidence="10">
    <location>
        <begin position="34"/>
        <end position="50"/>
    </location>
</feature>
<reference evidence="12 13" key="1">
    <citation type="submission" date="2019-02" db="EMBL/GenBank/DDBJ databases">
        <title>Deep-cultivation of Planctomycetes and their phenomic and genomic characterization uncovers novel biology.</title>
        <authorList>
            <person name="Wiegand S."/>
            <person name="Jogler M."/>
            <person name="Boedeker C."/>
            <person name="Pinto D."/>
            <person name="Vollmers J."/>
            <person name="Rivas-Marin E."/>
            <person name="Kohn T."/>
            <person name="Peeters S.H."/>
            <person name="Heuer A."/>
            <person name="Rast P."/>
            <person name="Oberbeckmann S."/>
            <person name="Bunk B."/>
            <person name="Jeske O."/>
            <person name="Meyerdierks A."/>
            <person name="Storesund J.E."/>
            <person name="Kallscheuer N."/>
            <person name="Luecker S."/>
            <person name="Lage O.M."/>
            <person name="Pohl T."/>
            <person name="Merkel B.J."/>
            <person name="Hornburger P."/>
            <person name="Mueller R.-W."/>
            <person name="Bruemmer F."/>
            <person name="Labrenz M."/>
            <person name="Spormann A.M."/>
            <person name="Op den Camp H."/>
            <person name="Overmann J."/>
            <person name="Amann R."/>
            <person name="Jetten M.S.M."/>
            <person name="Mascher T."/>
            <person name="Medema M.H."/>
            <person name="Devos D.P."/>
            <person name="Kaster A.-K."/>
            <person name="Ovreas L."/>
            <person name="Rohde M."/>
            <person name="Galperin M.Y."/>
            <person name="Jogler C."/>
        </authorList>
    </citation>
    <scope>NUCLEOTIDE SEQUENCE [LARGE SCALE GENOMIC DNA]</scope>
    <source>
        <strain evidence="12 13">K23_9</strain>
    </source>
</reference>
<dbReference type="GO" id="GO:0006814">
    <property type="term" value="P:sodium ion transport"/>
    <property type="evidence" value="ECO:0007669"/>
    <property type="project" value="UniProtKB-KW"/>
</dbReference>
<keyword evidence="8 10" id="KW-0472">Membrane</keyword>
<keyword evidence="3" id="KW-0050">Antiport</keyword>
<evidence type="ECO:0000256" key="4">
    <source>
        <dbReference type="ARBA" id="ARBA00022692"/>
    </source>
</evidence>
<feature type="transmembrane region" description="Helical" evidence="10">
    <location>
        <begin position="277"/>
        <end position="296"/>
    </location>
</feature>
<evidence type="ECO:0000256" key="5">
    <source>
        <dbReference type="ARBA" id="ARBA00022989"/>
    </source>
</evidence>
<proteinExistence type="predicted"/>
<feature type="domain" description="Cation/H+ exchanger transmembrane" evidence="11">
    <location>
        <begin position="19"/>
        <end position="388"/>
    </location>
</feature>
<feature type="transmembrane region" description="Helical" evidence="10">
    <location>
        <begin position="62"/>
        <end position="82"/>
    </location>
</feature>
<evidence type="ECO:0000256" key="3">
    <source>
        <dbReference type="ARBA" id="ARBA00022449"/>
    </source>
</evidence>
<dbReference type="PANTHER" id="PTHR43562:SF3">
    <property type="entry name" value="SODIUM ION_PROTON EXCHANGER (EUROFUNG)"/>
    <property type="match status" value="1"/>
</dbReference>
<keyword evidence="6" id="KW-0915">Sodium</keyword>
<dbReference type="Pfam" id="PF00999">
    <property type="entry name" value="Na_H_Exchanger"/>
    <property type="match status" value="1"/>
</dbReference>
<dbReference type="InterPro" id="IPR038770">
    <property type="entry name" value="Na+/solute_symporter_sf"/>
</dbReference>
<feature type="transmembrane region" description="Helical" evidence="10">
    <location>
        <begin position="192"/>
        <end position="213"/>
    </location>
</feature>
<keyword evidence="2" id="KW-0813">Transport</keyword>
<comment type="subcellular location">
    <subcellularLocation>
        <location evidence="1">Membrane</location>
        <topology evidence="1">Multi-pass membrane protein</topology>
    </subcellularLocation>
</comment>
<dbReference type="GO" id="GO:1902600">
    <property type="term" value="P:proton transmembrane transport"/>
    <property type="evidence" value="ECO:0007669"/>
    <property type="project" value="InterPro"/>
</dbReference>
<dbReference type="GO" id="GO:0016020">
    <property type="term" value="C:membrane"/>
    <property type="evidence" value="ECO:0007669"/>
    <property type="project" value="UniProtKB-SubCell"/>
</dbReference>
<dbReference type="Gene3D" id="1.20.1530.20">
    <property type="match status" value="1"/>
</dbReference>
<protein>
    <submittedName>
        <fullName evidence="12">High-affinity Na(+)/H(+) antiporter NhaS3</fullName>
    </submittedName>
</protein>
<evidence type="ECO:0000256" key="9">
    <source>
        <dbReference type="ARBA" id="ARBA00023201"/>
    </source>
</evidence>
<feature type="transmembrane region" description="Helical" evidence="10">
    <location>
        <begin position="122"/>
        <end position="143"/>
    </location>
</feature>
<keyword evidence="5 10" id="KW-1133">Transmembrane helix</keyword>
<dbReference type="PANTHER" id="PTHR43562">
    <property type="entry name" value="NAPA-TYPE SODIUM/HYDROGEN ANTIPORTER"/>
    <property type="match status" value="1"/>
</dbReference>
<dbReference type="OrthoDB" id="9793589at2"/>
<evidence type="ECO:0000259" key="11">
    <source>
        <dbReference type="Pfam" id="PF00999"/>
    </source>
</evidence>
<evidence type="ECO:0000256" key="6">
    <source>
        <dbReference type="ARBA" id="ARBA00023053"/>
    </source>
</evidence>
<feature type="transmembrane region" description="Helical" evidence="10">
    <location>
        <begin position="155"/>
        <end position="180"/>
    </location>
</feature>
<dbReference type="EMBL" id="CP036526">
    <property type="protein sequence ID" value="QDT12667.1"/>
    <property type="molecule type" value="Genomic_DNA"/>
</dbReference>
<gene>
    <name evidence="12" type="primary">nhaS3</name>
    <name evidence="12" type="ORF">K239x_46790</name>
</gene>
<feature type="transmembrane region" description="Helical" evidence="10">
    <location>
        <begin position="368"/>
        <end position="393"/>
    </location>
</feature>
<feature type="transmembrane region" description="Helical" evidence="10">
    <location>
        <begin position="94"/>
        <end position="116"/>
    </location>
</feature>
<name>A0A517NZW4_9BACT</name>
<dbReference type="AlphaFoldDB" id="A0A517NZW4"/>
<feature type="transmembrane region" description="Helical" evidence="10">
    <location>
        <begin position="308"/>
        <end position="329"/>
    </location>
</feature>
<keyword evidence="9" id="KW-0739">Sodium transport</keyword>
<evidence type="ECO:0000256" key="7">
    <source>
        <dbReference type="ARBA" id="ARBA00023065"/>
    </source>
</evidence>
<keyword evidence="13" id="KW-1185">Reference proteome</keyword>
<evidence type="ECO:0000313" key="12">
    <source>
        <dbReference type="EMBL" id="QDT12667.1"/>
    </source>
</evidence>
<dbReference type="RefSeq" id="WP_145420532.1">
    <property type="nucleotide sequence ID" value="NZ_CP036526.1"/>
</dbReference>
<sequence>MPHSALADLLFDLAVLFIAAYLLAAILQWVRIPPILGALFVAMAAHYTPIGDRLLADDLYPTFSFVAQMGVLFLLFFIGLEIDVAEMSSRGRDILFLTAIGALLPFLLGAGVMLLLGYGVLVALVIGMTRIPTAEAVIVPILDDFGLLKTRVGQFIVGVGTLDDFFEVILVAIVSVWIGSRADAHDSVSAEVAMIFASVIAFAFVSVVLYRWGIRWLSRLVKRDTRQLVLLSMVILLSFGAACEMSELGMVVGAITAGVVMAPVLKGDRHGEQAKEVFRSVGYGFFGLVFFFWVGLSVDLGGLFTSPLLAILLFAAASIGKIGATLLMIPMGRLSWREGWTIGIGLDARLTTEIVVARLLYDANIIELHLFTALVAAASISAITVPVAFAVVVSRWGDSLKETLPVSNEVAHVAIGDQDSLLATEPQEPCPK</sequence>
<organism evidence="12 13">
    <name type="scientific">Stieleria marina</name>
    <dbReference type="NCBI Taxonomy" id="1930275"/>
    <lineage>
        <taxon>Bacteria</taxon>
        <taxon>Pseudomonadati</taxon>
        <taxon>Planctomycetota</taxon>
        <taxon>Planctomycetia</taxon>
        <taxon>Pirellulales</taxon>
        <taxon>Pirellulaceae</taxon>
        <taxon>Stieleria</taxon>
    </lineage>
</organism>
<dbReference type="GO" id="GO:0015297">
    <property type="term" value="F:antiporter activity"/>
    <property type="evidence" value="ECO:0007669"/>
    <property type="project" value="UniProtKB-KW"/>
</dbReference>
<dbReference type="InterPro" id="IPR006153">
    <property type="entry name" value="Cation/H_exchanger_TM"/>
</dbReference>
<evidence type="ECO:0000256" key="2">
    <source>
        <dbReference type="ARBA" id="ARBA00022448"/>
    </source>
</evidence>
<accession>A0A517NZW4</accession>